<keyword evidence="3" id="KW-1185">Reference proteome</keyword>
<dbReference type="KEGG" id="tsa:AciPR4_0202"/>
<gene>
    <name evidence="2" type="ordered locus">AciPR4_0202</name>
</gene>
<feature type="transmembrane region" description="Helical" evidence="1">
    <location>
        <begin position="44"/>
        <end position="66"/>
    </location>
</feature>
<evidence type="ECO:0000313" key="3">
    <source>
        <dbReference type="Proteomes" id="UP000006844"/>
    </source>
</evidence>
<reference evidence="2 3" key="1">
    <citation type="journal article" date="2012" name="Stand. Genomic Sci.">
        <title>Complete genome sequence of Terriglobus saanensis type strain SP1PR4(T), an Acidobacteria from tundra soil.</title>
        <authorList>
            <person name="Rawat S.R."/>
            <person name="Mannisto M.K."/>
            <person name="Starovoytov V."/>
            <person name="Goodwin L."/>
            <person name="Nolan M."/>
            <person name="Hauser L."/>
            <person name="Land M."/>
            <person name="Davenport K.W."/>
            <person name="Woyke T."/>
            <person name="Haggblom M.M."/>
        </authorList>
    </citation>
    <scope>NUCLEOTIDE SEQUENCE</scope>
    <source>
        <strain evidence="3">ATCC BAA-1853 / DSM 23119 / SP1PR4</strain>
    </source>
</reference>
<evidence type="ECO:0000256" key="1">
    <source>
        <dbReference type="SAM" id="Phobius"/>
    </source>
</evidence>
<dbReference type="Proteomes" id="UP000006844">
    <property type="component" value="Chromosome"/>
</dbReference>
<name>E8UZW3_TERSS</name>
<evidence type="ECO:0000313" key="2">
    <source>
        <dbReference type="EMBL" id="ADV81040.1"/>
    </source>
</evidence>
<keyword evidence="1" id="KW-1133">Transmembrane helix</keyword>
<keyword evidence="1" id="KW-0812">Transmembrane</keyword>
<protein>
    <submittedName>
        <fullName evidence="2">Uncharacterized protein</fullName>
    </submittedName>
</protein>
<dbReference type="HOGENOM" id="CLU_2304678_0_0_0"/>
<keyword evidence="1" id="KW-0472">Membrane</keyword>
<dbReference type="AlphaFoldDB" id="E8UZW3"/>
<dbReference type="RefSeq" id="WP_013566773.1">
    <property type="nucleotide sequence ID" value="NC_014963.1"/>
</dbReference>
<proteinExistence type="predicted"/>
<sequence length="100" mass="11003">MVSAILLALLLCFILLPVISVNDDLLLADQASLPLSGQTWRVAYEGASVGLNLLFAIVAYLLWVCFGIESRLGRKDLWNVRPLAARLARSQRLRPPLCVA</sequence>
<accession>E8UZW3</accession>
<dbReference type="STRING" id="401053.AciPR4_0202"/>
<organism evidence="2 3">
    <name type="scientific">Terriglobus saanensis (strain ATCC BAA-1853 / DSM 23119 / SP1PR4)</name>
    <dbReference type="NCBI Taxonomy" id="401053"/>
    <lineage>
        <taxon>Bacteria</taxon>
        <taxon>Pseudomonadati</taxon>
        <taxon>Acidobacteriota</taxon>
        <taxon>Terriglobia</taxon>
        <taxon>Terriglobales</taxon>
        <taxon>Acidobacteriaceae</taxon>
        <taxon>Terriglobus</taxon>
    </lineage>
</organism>
<dbReference type="EMBL" id="CP002467">
    <property type="protein sequence ID" value="ADV81040.1"/>
    <property type="molecule type" value="Genomic_DNA"/>
</dbReference>